<dbReference type="InterPro" id="IPR013320">
    <property type="entry name" value="ConA-like_dom_sf"/>
</dbReference>
<comment type="caution">
    <text evidence="3">The sequence shown here is derived from an EMBL/GenBank/DDBJ whole genome shotgun (WGS) entry which is preliminary data.</text>
</comment>
<evidence type="ECO:0000256" key="2">
    <source>
        <dbReference type="RuleBase" id="RU361163"/>
    </source>
</evidence>
<keyword evidence="2" id="KW-0378">Hydrolase</keyword>
<protein>
    <submittedName>
        <fullName evidence="3">Cellulase</fullName>
    </submittedName>
</protein>
<comment type="similarity">
    <text evidence="1 2">Belongs to the glycosyl hydrolase 12 (cellulase H) family.</text>
</comment>
<dbReference type="PANTHER" id="PTHR34002:SF9">
    <property type="entry name" value="XYLOGLUCAN-SPECIFIC ENDO-BETA-1,4-GLUCANASE A"/>
    <property type="match status" value="1"/>
</dbReference>
<accession>A0A2P5Z5W0</accession>
<dbReference type="RefSeq" id="WP_010344547.1">
    <property type="nucleotide sequence ID" value="NZ_CP132343.1"/>
</dbReference>
<dbReference type="InterPro" id="IPR013319">
    <property type="entry name" value="GH11/12"/>
</dbReference>
<evidence type="ECO:0000313" key="3">
    <source>
        <dbReference type="EMBL" id="PPU83498.1"/>
    </source>
</evidence>
<dbReference type="GO" id="GO:0008810">
    <property type="term" value="F:cellulase activity"/>
    <property type="evidence" value="ECO:0007669"/>
    <property type="project" value="InterPro"/>
</dbReference>
<keyword evidence="2" id="KW-0119">Carbohydrate metabolism</keyword>
<sequence>MHASAPVSAAASPRLPATVVGPRRGRTRVLRALFAAALFAVAPLALAGPYQVYGNQYAWVNNFNDPNNVIQGTFHSGSTPSMTVTFNFPNASLYGYPAILRGSHYGFNPTADRTFPRQVSALRSLPATFAYSSGGSNLAGDFAYDLFFRWDSTVSSSAIPQAEVMIWGGHNSYPIGTLTASNVISAGGYTFDLWEGMNSAAGYYVYTFIPHNTAGQPTLPSNGNLNIDIKPFLTWLHTHRAQDGRFSNAMYLHVVEAGFEVVRGNGWAWIQANIGAN</sequence>
<dbReference type="Pfam" id="PF01670">
    <property type="entry name" value="Glyco_hydro_12"/>
    <property type="match status" value="1"/>
</dbReference>
<evidence type="ECO:0000313" key="4">
    <source>
        <dbReference type="Proteomes" id="UP000247346"/>
    </source>
</evidence>
<name>A0A2P5Z5W0_9XANT</name>
<dbReference type="GO" id="GO:0000272">
    <property type="term" value="P:polysaccharide catabolic process"/>
    <property type="evidence" value="ECO:0007669"/>
    <property type="project" value="UniProtKB-KW"/>
</dbReference>
<organism evidence="3 4">
    <name type="scientific">Xanthomonas sacchari</name>
    <dbReference type="NCBI Taxonomy" id="56458"/>
    <lineage>
        <taxon>Bacteria</taxon>
        <taxon>Pseudomonadati</taxon>
        <taxon>Pseudomonadota</taxon>
        <taxon>Gammaproteobacteria</taxon>
        <taxon>Lysobacterales</taxon>
        <taxon>Lysobacteraceae</taxon>
        <taxon>Xanthomonas</taxon>
    </lineage>
</organism>
<gene>
    <name evidence="3" type="ORF">XsacCFBP4641_07040</name>
</gene>
<dbReference type="EMBL" id="MDEK01000005">
    <property type="protein sequence ID" value="PPU83498.1"/>
    <property type="molecule type" value="Genomic_DNA"/>
</dbReference>
<dbReference type="PANTHER" id="PTHR34002">
    <property type="entry name" value="BLR1656 PROTEIN"/>
    <property type="match status" value="1"/>
</dbReference>
<dbReference type="SUPFAM" id="SSF49899">
    <property type="entry name" value="Concanavalin A-like lectins/glucanases"/>
    <property type="match status" value="1"/>
</dbReference>
<dbReference type="GeneID" id="93877982"/>
<reference evidence="3 4" key="1">
    <citation type="submission" date="2016-08" db="EMBL/GenBank/DDBJ databases">
        <authorList>
            <person name="Seilhamer J.J."/>
        </authorList>
    </citation>
    <scope>NUCLEOTIDE SEQUENCE [LARGE SCALE GENOMIC DNA]</scope>
    <source>
        <strain evidence="3 4">CFBP4641</strain>
    </source>
</reference>
<evidence type="ECO:0000256" key="1">
    <source>
        <dbReference type="ARBA" id="ARBA00005519"/>
    </source>
</evidence>
<dbReference type="Gene3D" id="2.60.120.180">
    <property type="match status" value="1"/>
</dbReference>
<dbReference type="OrthoDB" id="2557744at2"/>
<keyword evidence="2" id="KW-0326">Glycosidase</keyword>
<dbReference type="STRING" id="56458.SB85_17035"/>
<dbReference type="InterPro" id="IPR002594">
    <property type="entry name" value="GH12"/>
</dbReference>
<proteinExistence type="inferred from homology"/>
<dbReference type="Proteomes" id="UP000247346">
    <property type="component" value="Unassembled WGS sequence"/>
</dbReference>
<dbReference type="AlphaFoldDB" id="A0A2P5Z5W0"/>
<keyword evidence="2" id="KW-0624">Polysaccharide degradation</keyword>